<proteinExistence type="predicted"/>
<protein>
    <submittedName>
        <fullName evidence="2">Uncharacterized protein</fullName>
    </submittedName>
</protein>
<keyword evidence="1" id="KW-0812">Transmembrane</keyword>
<sequence length="60" mass="6547">MSIRHTGKHSIVATPSYRVHRRTTVILSAIVVNLSLIVMIVANQVYFNETGGTLIPGISL</sequence>
<gene>
    <name evidence="2" type="ORF">GOARA_004_00170</name>
</gene>
<dbReference type="Proteomes" id="UP000035088">
    <property type="component" value="Unassembled WGS sequence"/>
</dbReference>
<keyword evidence="3" id="KW-1185">Reference proteome</keyword>
<evidence type="ECO:0000313" key="2">
    <source>
        <dbReference type="EMBL" id="GAB08177.1"/>
    </source>
</evidence>
<keyword evidence="1" id="KW-0472">Membrane</keyword>
<comment type="caution">
    <text evidence="2">The sequence shown here is derived from an EMBL/GenBank/DDBJ whole genome shotgun (WGS) entry which is preliminary data.</text>
</comment>
<dbReference type="RefSeq" id="WP_007320257.1">
    <property type="nucleotide sequence ID" value="NZ_BAEE01000004.1"/>
</dbReference>
<feature type="transmembrane region" description="Helical" evidence="1">
    <location>
        <begin position="25"/>
        <end position="47"/>
    </location>
</feature>
<accession>G7GX52</accession>
<dbReference type="OrthoDB" id="9893334at2"/>
<evidence type="ECO:0000313" key="3">
    <source>
        <dbReference type="Proteomes" id="UP000035088"/>
    </source>
</evidence>
<organism evidence="2 3">
    <name type="scientific">Gordonia araii NBRC 100433</name>
    <dbReference type="NCBI Taxonomy" id="1073574"/>
    <lineage>
        <taxon>Bacteria</taxon>
        <taxon>Bacillati</taxon>
        <taxon>Actinomycetota</taxon>
        <taxon>Actinomycetes</taxon>
        <taxon>Mycobacteriales</taxon>
        <taxon>Gordoniaceae</taxon>
        <taxon>Gordonia</taxon>
    </lineage>
</organism>
<dbReference type="AlphaFoldDB" id="G7GX52"/>
<dbReference type="EMBL" id="BAEE01000004">
    <property type="protein sequence ID" value="GAB08177.1"/>
    <property type="molecule type" value="Genomic_DNA"/>
</dbReference>
<reference evidence="2 3" key="1">
    <citation type="submission" date="2011-11" db="EMBL/GenBank/DDBJ databases">
        <title>Whole genome shotgun sequence of Gordonia araii NBRC 100433.</title>
        <authorList>
            <person name="Yoshida Y."/>
            <person name="Hosoyama A."/>
            <person name="Tsuchikane K."/>
            <person name="Katsumata H."/>
            <person name="Yamazaki S."/>
            <person name="Fujita N."/>
        </authorList>
    </citation>
    <scope>NUCLEOTIDE SEQUENCE [LARGE SCALE GENOMIC DNA]</scope>
    <source>
        <strain evidence="2 3">NBRC 100433</strain>
    </source>
</reference>
<keyword evidence="1" id="KW-1133">Transmembrane helix</keyword>
<name>G7GX52_9ACTN</name>
<evidence type="ECO:0000256" key="1">
    <source>
        <dbReference type="SAM" id="Phobius"/>
    </source>
</evidence>